<name>A0A932ZW11_UNCTE</name>
<reference evidence="1" key="1">
    <citation type="submission" date="2020-07" db="EMBL/GenBank/DDBJ databases">
        <title>Huge and variable diversity of episymbiotic CPR bacteria and DPANN archaea in groundwater ecosystems.</title>
        <authorList>
            <person name="He C.Y."/>
            <person name="Keren R."/>
            <person name="Whittaker M."/>
            <person name="Farag I.F."/>
            <person name="Doudna J."/>
            <person name="Cate J.H.D."/>
            <person name="Banfield J.F."/>
        </authorList>
    </citation>
    <scope>NUCLEOTIDE SEQUENCE</scope>
    <source>
        <strain evidence="1">NC_groundwater_1370_Ag_S-0.2um_69_93</strain>
    </source>
</reference>
<comment type="caution">
    <text evidence="1">The sequence shown here is derived from an EMBL/GenBank/DDBJ whole genome shotgun (WGS) entry which is preliminary data.</text>
</comment>
<feature type="non-terminal residue" evidence="1">
    <location>
        <position position="1"/>
    </location>
</feature>
<organism evidence="1 2">
    <name type="scientific">Tectimicrobiota bacterium</name>
    <dbReference type="NCBI Taxonomy" id="2528274"/>
    <lineage>
        <taxon>Bacteria</taxon>
        <taxon>Pseudomonadati</taxon>
        <taxon>Nitrospinota/Tectimicrobiota group</taxon>
        <taxon>Candidatus Tectimicrobiota</taxon>
    </lineage>
</organism>
<dbReference type="AlphaFoldDB" id="A0A932ZW11"/>
<dbReference type="EMBL" id="JACQRX010000356">
    <property type="protein sequence ID" value="MBI4252421.1"/>
    <property type="molecule type" value="Genomic_DNA"/>
</dbReference>
<evidence type="ECO:0000313" key="1">
    <source>
        <dbReference type="EMBL" id="MBI4252421.1"/>
    </source>
</evidence>
<protein>
    <submittedName>
        <fullName evidence="1">Uncharacterized protein</fullName>
    </submittedName>
</protein>
<accession>A0A932ZW11</accession>
<proteinExistence type="predicted"/>
<dbReference type="Proteomes" id="UP000752292">
    <property type="component" value="Unassembled WGS sequence"/>
</dbReference>
<evidence type="ECO:0000313" key="2">
    <source>
        <dbReference type="Proteomes" id="UP000752292"/>
    </source>
</evidence>
<gene>
    <name evidence="1" type="ORF">HY618_08170</name>
</gene>
<sequence length="71" mass="7971">GGYERKGTGIIATRYIGRFRGRRAVLSFDPRGWGRPGNFDIEVACRAPWGFYARTLLERLARLAERAEGVG</sequence>